<gene>
    <name evidence="3" type="ORF">ABMA27_008315</name>
</gene>
<feature type="compositionally biased region" description="Acidic residues" evidence="1">
    <location>
        <begin position="104"/>
        <end position="114"/>
    </location>
</feature>
<keyword evidence="2" id="KW-0732">Signal</keyword>
<feature type="signal peptide" evidence="2">
    <location>
        <begin position="1"/>
        <end position="22"/>
    </location>
</feature>
<protein>
    <submittedName>
        <fullName evidence="3">Uncharacterized protein</fullName>
    </submittedName>
</protein>
<proteinExistence type="predicted"/>
<reference evidence="3 4" key="1">
    <citation type="submission" date="2024-06" db="EMBL/GenBank/DDBJ databases">
        <title>A chromosome-level genome assembly of beet webworm, Loxostege sticticalis.</title>
        <authorList>
            <person name="Zhang Y."/>
        </authorList>
    </citation>
    <scope>NUCLEOTIDE SEQUENCE [LARGE SCALE GENOMIC DNA]</scope>
    <source>
        <strain evidence="3">AQ026</strain>
        <tissue evidence="3">Whole body</tissue>
    </source>
</reference>
<organism evidence="3 4">
    <name type="scientific">Loxostege sticticalis</name>
    <name type="common">Beet webworm moth</name>
    <dbReference type="NCBI Taxonomy" id="481309"/>
    <lineage>
        <taxon>Eukaryota</taxon>
        <taxon>Metazoa</taxon>
        <taxon>Ecdysozoa</taxon>
        <taxon>Arthropoda</taxon>
        <taxon>Hexapoda</taxon>
        <taxon>Insecta</taxon>
        <taxon>Pterygota</taxon>
        <taxon>Neoptera</taxon>
        <taxon>Endopterygota</taxon>
        <taxon>Lepidoptera</taxon>
        <taxon>Glossata</taxon>
        <taxon>Ditrysia</taxon>
        <taxon>Pyraloidea</taxon>
        <taxon>Crambidae</taxon>
        <taxon>Pyraustinae</taxon>
        <taxon>Loxostege</taxon>
    </lineage>
</organism>
<feature type="chain" id="PRO_5045319624" evidence="2">
    <location>
        <begin position="23"/>
        <end position="156"/>
    </location>
</feature>
<dbReference type="Proteomes" id="UP001549920">
    <property type="component" value="Unassembled WGS sequence"/>
</dbReference>
<evidence type="ECO:0000313" key="4">
    <source>
        <dbReference type="Proteomes" id="UP001549920"/>
    </source>
</evidence>
<dbReference type="EMBL" id="JBEUOH010000022">
    <property type="protein sequence ID" value="KAL0867538.1"/>
    <property type="molecule type" value="Genomic_DNA"/>
</dbReference>
<evidence type="ECO:0000256" key="1">
    <source>
        <dbReference type="SAM" id="MobiDB-lite"/>
    </source>
</evidence>
<evidence type="ECO:0000313" key="3">
    <source>
        <dbReference type="EMBL" id="KAL0867538.1"/>
    </source>
</evidence>
<sequence>MRRFDVIFKVFIICVSFLTAFGEEPADDEVSDPDPREEYMVIFKNIPVLFEYLIVTLQDKPEILETNNLKAFDNEGSRIDKRDISYEKEDPVNRIADDIFDEVEGLDDPASDGVDDGKANTEGAENEENDVKVTPQEIAEKCLMVEQLLEDYHKNK</sequence>
<evidence type="ECO:0000256" key="2">
    <source>
        <dbReference type="SAM" id="SignalP"/>
    </source>
</evidence>
<comment type="caution">
    <text evidence="3">The sequence shown here is derived from an EMBL/GenBank/DDBJ whole genome shotgun (WGS) entry which is preliminary data.</text>
</comment>
<keyword evidence="4" id="KW-1185">Reference proteome</keyword>
<accession>A0ABR3HB10</accession>
<feature type="region of interest" description="Disordered" evidence="1">
    <location>
        <begin position="104"/>
        <end position="135"/>
    </location>
</feature>
<name>A0ABR3HB10_LOXSC</name>